<comment type="caution">
    <text evidence="5">The sequence shown here is derived from an EMBL/GenBank/DDBJ whole genome shotgun (WGS) entry which is preliminary data.</text>
</comment>
<dbReference type="Gene3D" id="3.90.550.10">
    <property type="entry name" value="Spore Coat Polysaccharide Biosynthesis Protein SpsA, Chain A"/>
    <property type="match status" value="1"/>
</dbReference>
<dbReference type="InterPro" id="IPR050834">
    <property type="entry name" value="Glycosyltransf_2"/>
</dbReference>
<dbReference type="InterPro" id="IPR001173">
    <property type="entry name" value="Glyco_trans_2-like"/>
</dbReference>
<dbReference type="PANTHER" id="PTHR43685:SF5">
    <property type="entry name" value="GLYCOSYLTRANSFERASE EPSE-RELATED"/>
    <property type="match status" value="1"/>
</dbReference>
<keyword evidence="3" id="KW-0808">Transferase</keyword>
<dbReference type="PANTHER" id="PTHR43685">
    <property type="entry name" value="GLYCOSYLTRANSFERASE"/>
    <property type="match status" value="1"/>
</dbReference>
<evidence type="ECO:0000256" key="1">
    <source>
        <dbReference type="ARBA" id="ARBA00006739"/>
    </source>
</evidence>
<evidence type="ECO:0000313" key="6">
    <source>
        <dbReference type="Proteomes" id="UP001203058"/>
    </source>
</evidence>
<dbReference type="Proteomes" id="UP001203058">
    <property type="component" value="Unassembled WGS sequence"/>
</dbReference>
<evidence type="ECO:0000256" key="2">
    <source>
        <dbReference type="ARBA" id="ARBA00022676"/>
    </source>
</evidence>
<dbReference type="Pfam" id="PF00535">
    <property type="entry name" value="Glycos_transf_2"/>
    <property type="match status" value="1"/>
</dbReference>
<evidence type="ECO:0000313" key="5">
    <source>
        <dbReference type="EMBL" id="MCH8615614.1"/>
    </source>
</evidence>
<reference evidence="5 6" key="1">
    <citation type="submission" date="2022-03" db="EMBL/GenBank/DDBJ databases">
        <authorList>
            <person name="Jo J.-H."/>
            <person name="Im W.-T."/>
        </authorList>
    </citation>
    <scope>NUCLEOTIDE SEQUENCE [LARGE SCALE GENOMIC DNA]</scope>
    <source>
        <strain evidence="5 6">SM33</strain>
    </source>
</reference>
<dbReference type="RefSeq" id="WP_241446425.1">
    <property type="nucleotide sequence ID" value="NZ_JAKZHW010000001.1"/>
</dbReference>
<name>A0ABS9VKX1_9SPHN</name>
<keyword evidence="6" id="KW-1185">Reference proteome</keyword>
<proteinExistence type="inferred from homology"/>
<keyword evidence="2" id="KW-0328">Glycosyltransferase</keyword>
<dbReference type="EMBL" id="JAKZHW010000001">
    <property type="protein sequence ID" value="MCH8615614.1"/>
    <property type="molecule type" value="Genomic_DNA"/>
</dbReference>
<protein>
    <submittedName>
        <fullName evidence="5">Glycosyltransferase family 2 protein</fullName>
    </submittedName>
</protein>
<dbReference type="InterPro" id="IPR029044">
    <property type="entry name" value="Nucleotide-diphossugar_trans"/>
</dbReference>
<dbReference type="CDD" id="cd00761">
    <property type="entry name" value="Glyco_tranf_GTA_type"/>
    <property type="match status" value="1"/>
</dbReference>
<dbReference type="SUPFAM" id="SSF53448">
    <property type="entry name" value="Nucleotide-diphospho-sugar transferases"/>
    <property type="match status" value="1"/>
</dbReference>
<comment type="similarity">
    <text evidence="1">Belongs to the glycosyltransferase 2 family.</text>
</comment>
<evidence type="ECO:0000259" key="4">
    <source>
        <dbReference type="Pfam" id="PF00535"/>
    </source>
</evidence>
<organism evidence="5 6">
    <name type="scientific">Sphingomonas telluris</name>
    <dbReference type="NCBI Taxonomy" id="2907998"/>
    <lineage>
        <taxon>Bacteria</taxon>
        <taxon>Pseudomonadati</taxon>
        <taxon>Pseudomonadota</taxon>
        <taxon>Alphaproteobacteria</taxon>
        <taxon>Sphingomonadales</taxon>
        <taxon>Sphingomonadaceae</taxon>
        <taxon>Sphingomonas</taxon>
    </lineage>
</organism>
<feature type="domain" description="Glycosyltransferase 2-like" evidence="4">
    <location>
        <begin position="11"/>
        <end position="147"/>
    </location>
</feature>
<evidence type="ECO:0000256" key="3">
    <source>
        <dbReference type="ARBA" id="ARBA00022679"/>
    </source>
</evidence>
<accession>A0ABS9VKX1</accession>
<gene>
    <name evidence="5" type="ORF">LZ016_05810</name>
</gene>
<sequence>MLLQSRTDAISVVMPVYNAMPHLDGAVSSILNQSHGDFEFVILDDGSTDGSTERLRHWAGKDSRIRLHVGKRNIGPAASSNYVVREAKGPLIARMDADDISHRERLERQLRVLTDRPDAGLVGTLCHVIDDQGRTVRGPDPWRLRHSGWFAPFPHGSIMFRRELFDGIGGYRDQCVYWEDLDLFLRMASLSKVLTMSEPLYEHRQSGSSTRIKCDPDRVERAVDLEYRCLARLDEGRDYEDLLAESTESRRLDPRIFQARGSVVLWSGHRPRLLGRLLRRGKLQPNLRTLFALGWTTLGSVSPGALRLALKGIAGGRNLAAQSEAKAPTVEWRLPRKTSFRLRGLAPEKIRDTPATAP</sequence>